<dbReference type="AlphaFoldDB" id="A0A1G8HAJ2"/>
<keyword evidence="1" id="KW-0328">Glycosyltransferase</keyword>
<name>A0A1G8HAJ2_9FLAO</name>
<dbReference type="Proteomes" id="UP000198869">
    <property type="component" value="Unassembled WGS sequence"/>
</dbReference>
<evidence type="ECO:0000256" key="1">
    <source>
        <dbReference type="ARBA" id="ARBA00022676"/>
    </source>
</evidence>
<keyword evidence="2 4" id="KW-0808">Transferase</keyword>
<proteinExistence type="predicted"/>
<accession>A0A1G8HAJ2</accession>
<dbReference type="STRING" id="311334.SAMN05421846_103317"/>
<evidence type="ECO:0000256" key="2">
    <source>
        <dbReference type="ARBA" id="ARBA00022679"/>
    </source>
</evidence>
<keyword evidence="5" id="KW-1185">Reference proteome</keyword>
<sequence length="378" mass="44326">MKIHKILFLTTAHRHDDDRIFYHQAKALKEEGYHVKICSLSSEFQGTVDGIEIESYAVLEKSIAEKRKILEDVCEAYQPDLVICSEPLAVISAKNIKRSKKISIIYDVTEWYPSMRMVEPFSFPLNIIHAVKFFLIQLYAGFISTNYIFGEETKKFPLAYFFPFKKSVILPYYPDDIYIHQNIKTLKPGEITLCYTGQFSEEKGIGNFFSAIDSLRKKRPELKISILLIGGSRKEKDERYFSELLKKYQFENLRIEKPTSFETFTEAYADVDICFDLRTLNYENHHCLPIKIFYYAASGKPVIYTDLKATRQHIEVSKFGYLVDPENSDSISDLIINYIEDPKLYSQHAHNARKEYETKYNWNRIRNSFLNFVRKSLK</sequence>
<dbReference type="PANTHER" id="PTHR12526">
    <property type="entry name" value="GLYCOSYLTRANSFERASE"/>
    <property type="match status" value="1"/>
</dbReference>
<reference evidence="5" key="1">
    <citation type="submission" date="2016-10" db="EMBL/GenBank/DDBJ databases">
        <authorList>
            <person name="Varghese N."/>
            <person name="Submissions S."/>
        </authorList>
    </citation>
    <scope>NUCLEOTIDE SEQUENCE [LARGE SCALE GENOMIC DNA]</scope>
    <source>
        <strain evidence="5">DSM 17071</strain>
    </source>
</reference>
<evidence type="ECO:0000259" key="3">
    <source>
        <dbReference type="Pfam" id="PF00534"/>
    </source>
</evidence>
<evidence type="ECO:0000313" key="5">
    <source>
        <dbReference type="Proteomes" id="UP000198869"/>
    </source>
</evidence>
<organism evidence="4 5">
    <name type="scientific">Chryseobacterium taeanense</name>
    <dbReference type="NCBI Taxonomy" id="311334"/>
    <lineage>
        <taxon>Bacteria</taxon>
        <taxon>Pseudomonadati</taxon>
        <taxon>Bacteroidota</taxon>
        <taxon>Flavobacteriia</taxon>
        <taxon>Flavobacteriales</taxon>
        <taxon>Weeksellaceae</taxon>
        <taxon>Chryseobacterium group</taxon>
        <taxon>Chryseobacterium</taxon>
    </lineage>
</organism>
<evidence type="ECO:0000313" key="4">
    <source>
        <dbReference type="EMBL" id="SDI03521.1"/>
    </source>
</evidence>
<dbReference type="EMBL" id="FNDW01000003">
    <property type="protein sequence ID" value="SDI03521.1"/>
    <property type="molecule type" value="Genomic_DNA"/>
</dbReference>
<dbReference type="RefSeq" id="WP_228400732.1">
    <property type="nucleotide sequence ID" value="NZ_FNDW01000003.1"/>
</dbReference>
<dbReference type="SUPFAM" id="SSF53756">
    <property type="entry name" value="UDP-Glycosyltransferase/glycogen phosphorylase"/>
    <property type="match status" value="1"/>
</dbReference>
<dbReference type="GO" id="GO:0016757">
    <property type="term" value="F:glycosyltransferase activity"/>
    <property type="evidence" value="ECO:0007669"/>
    <property type="project" value="UniProtKB-KW"/>
</dbReference>
<feature type="domain" description="Glycosyl transferase family 1" evidence="3">
    <location>
        <begin position="183"/>
        <end position="354"/>
    </location>
</feature>
<gene>
    <name evidence="4" type="ORF">SAMN05421846_103317</name>
</gene>
<dbReference type="Gene3D" id="3.40.50.2000">
    <property type="entry name" value="Glycogen Phosphorylase B"/>
    <property type="match status" value="2"/>
</dbReference>
<dbReference type="InterPro" id="IPR001296">
    <property type="entry name" value="Glyco_trans_1"/>
</dbReference>
<protein>
    <submittedName>
        <fullName evidence="4">Glycosyltransferase involved in cell wall bisynthesis</fullName>
    </submittedName>
</protein>
<dbReference type="PANTHER" id="PTHR12526:SF629">
    <property type="entry name" value="TEICHURONIC ACID BIOSYNTHESIS GLYCOSYLTRANSFERASE TUAH-RELATED"/>
    <property type="match status" value="1"/>
</dbReference>
<dbReference type="Pfam" id="PF00534">
    <property type="entry name" value="Glycos_transf_1"/>
    <property type="match status" value="1"/>
</dbReference>